<dbReference type="PANTHER" id="PTHR34131">
    <property type="entry name" value="(RAP ANNOTATION RELEASE2) GALACTOSE-BINDING LIKE DOMAIN CONTAINING PROTEIN"/>
    <property type="match status" value="1"/>
</dbReference>
<sequence>MQVYSQVSTLSSKTDFDSRPGRKAVLSHKKSGFQDLVEGNRPLREYMSLPPSEYSVLDAEKVQRIGESTFKCELAGIDFLGLVVQPVLTAEVDVRPDGSGCTIKVIDAKILGSTAVEIANDSFQISSTNVVSWEEAPAAEEEEEEEDSTERKRIKSETEVEVKIIVPAWFPFTVASVERTGNFVMRQVVSQVVPRFLKQLSEDYGTWATGDDSRDAVSSGGLFAVDMEEGQVAEESNTASAK</sequence>
<name>A0AAE0EL82_9CHLO</name>
<dbReference type="PANTHER" id="PTHR34131:SF3">
    <property type="entry name" value="(RAP ANNOTATION RELEASE2) GALACTOSE-BINDING LIKE DOMAIN CONTAINING PROTEIN"/>
    <property type="match status" value="1"/>
</dbReference>
<evidence type="ECO:0000256" key="1">
    <source>
        <dbReference type="SAM" id="MobiDB-lite"/>
    </source>
</evidence>
<comment type="caution">
    <text evidence="2">The sequence shown here is derived from an EMBL/GenBank/DDBJ whole genome shotgun (WGS) entry which is preliminary data.</text>
</comment>
<accession>A0AAE0EL82</accession>
<organism evidence="2 3">
    <name type="scientific">Cymbomonas tetramitiformis</name>
    <dbReference type="NCBI Taxonomy" id="36881"/>
    <lineage>
        <taxon>Eukaryota</taxon>
        <taxon>Viridiplantae</taxon>
        <taxon>Chlorophyta</taxon>
        <taxon>Pyramimonadophyceae</taxon>
        <taxon>Pyramimonadales</taxon>
        <taxon>Pyramimonadaceae</taxon>
        <taxon>Cymbomonas</taxon>
    </lineage>
</organism>
<proteinExistence type="predicted"/>
<evidence type="ECO:0000313" key="2">
    <source>
        <dbReference type="EMBL" id="KAK3232613.1"/>
    </source>
</evidence>
<protein>
    <submittedName>
        <fullName evidence="2">Uncharacterized protein</fullName>
    </submittedName>
</protein>
<dbReference type="InterPro" id="IPR018971">
    <property type="entry name" value="DUF1997"/>
</dbReference>
<dbReference type="Pfam" id="PF09366">
    <property type="entry name" value="DUF1997"/>
    <property type="match status" value="1"/>
</dbReference>
<keyword evidence="3" id="KW-1185">Reference proteome</keyword>
<feature type="compositionally biased region" description="Acidic residues" evidence="1">
    <location>
        <begin position="137"/>
        <end position="148"/>
    </location>
</feature>
<evidence type="ECO:0000313" key="3">
    <source>
        <dbReference type="Proteomes" id="UP001190700"/>
    </source>
</evidence>
<reference evidence="2 3" key="1">
    <citation type="journal article" date="2015" name="Genome Biol. Evol.">
        <title>Comparative Genomics of a Bacterivorous Green Alga Reveals Evolutionary Causalities and Consequences of Phago-Mixotrophic Mode of Nutrition.</title>
        <authorList>
            <person name="Burns J.A."/>
            <person name="Paasch A."/>
            <person name="Narechania A."/>
            <person name="Kim E."/>
        </authorList>
    </citation>
    <scope>NUCLEOTIDE SEQUENCE [LARGE SCALE GENOMIC DNA]</scope>
    <source>
        <strain evidence="2 3">PLY_AMNH</strain>
    </source>
</reference>
<dbReference type="Proteomes" id="UP001190700">
    <property type="component" value="Unassembled WGS sequence"/>
</dbReference>
<feature type="region of interest" description="Disordered" evidence="1">
    <location>
        <begin position="135"/>
        <end position="154"/>
    </location>
</feature>
<dbReference type="AlphaFoldDB" id="A0AAE0EL82"/>
<dbReference type="EMBL" id="LGRX02035940">
    <property type="protein sequence ID" value="KAK3232613.1"/>
    <property type="molecule type" value="Genomic_DNA"/>
</dbReference>
<gene>
    <name evidence="2" type="ORF">CYMTET_57030</name>
</gene>